<feature type="signal peptide" evidence="1">
    <location>
        <begin position="1"/>
        <end position="17"/>
    </location>
</feature>
<dbReference type="EMBL" id="SEOQ01000893">
    <property type="protein sequence ID" value="TFY55685.1"/>
    <property type="molecule type" value="Genomic_DNA"/>
</dbReference>
<name>A0A4Y9Y009_9AGAM</name>
<feature type="chain" id="PRO_5021271644" description="Secreted protein" evidence="1">
    <location>
        <begin position="18"/>
        <end position="121"/>
    </location>
</feature>
<keyword evidence="1" id="KW-0732">Signal</keyword>
<evidence type="ECO:0000313" key="3">
    <source>
        <dbReference type="Proteomes" id="UP000298327"/>
    </source>
</evidence>
<evidence type="ECO:0000313" key="2">
    <source>
        <dbReference type="EMBL" id="TFY55685.1"/>
    </source>
</evidence>
<organism evidence="2 3">
    <name type="scientific">Dentipellis fragilis</name>
    <dbReference type="NCBI Taxonomy" id="205917"/>
    <lineage>
        <taxon>Eukaryota</taxon>
        <taxon>Fungi</taxon>
        <taxon>Dikarya</taxon>
        <taxon>Basidiomycota</taxon>
        <taxon>Agaricomycotina</taxon>
        <taxon>Agaricomycetes</taxon>
        <taxon>Russulales</taxon>
        <taxon>Hericiaceae</taxon>
        <taxon>Dentipellis</taxon>
    </lineage>
</organism>
<proteinExistence type="predicted"/>
<accession>A0A4Y9Y009</accession>
<sequence length="121" mass="13334">MAWYALVVLLLAPDICALKIKVSKSLSTSGLTTSAPYTEFVRTVSQPCIDRQWATPTLKPFRLIPIVLTLHENLEILHVPPTLLLCEMMASAAGAEAIWELLRRRGRDDAVQPTDAAAPRP</sequence>
<protein>
    <recommendedName>
        <fullName evidence="4">Secreted protein</fullName>
    </recommendedName>
</protein>
<evidence type="ECO:0000256" key="1">
    <source>
        <dbReference type="SAM" id="SignalP"/>
    </source>
</evidence>
<keyword evidence="3" id="KW-1185">Reference proteome</keyword>
<reference evidence="2 3" key="1">
    <citation type="submission" date="2019-02" db="EMBL/GenBank/DDBJ databases">
        <title>Genome sequencing of the rare red list fungi Dentipellis fragilis.</title>
        <authorList>
            <person name="Buettner E."/>
            <person name="Kellner H."/>
        </authorList>
    </citation>
    <scope>NUCLEOTIDE SEQUENCE [LARGE SCALE GENOMIC DNA]</scope>
    <source>
        <strain evidence="2 3">DSM 105465</strain>
    </source>
</reference>
<dbReference type="Proteomes" id="UP000298327">
    <property type="component" value="Unassembled WGS sequence"/>
</dbReference>
<comment type="caution">
    <text evidence="2">The sequence shown here is derived from an EMBL/GenBank/DDBJ whole genome shotgun (WGS) entry which is preliminary data.</text>
</comment>
<evidence type="ECO:0008006" key="4">
    <source>
        <dbReference type="Google" id="ProtNLM"/>
    </source>
</evidence>
<gene>
    <name evidence="2" type="ORF">EVG20_g9229</name>
</gene>
<dbReference type="AlphaFoldDB" id="A0A4Y9Y009"/>